<dbReference type="Proteomes" id="UP000615446">
    <property type="component" value="Unassembled WGS sequence"/>
</dbReference>
<reference evidence="1 3" key="1">
    <citation type="submission" date="2017-11" db="EMBL/GenBank/DDBJ databases">
        <title>The genome of Rhizophagus clarus HR1 reveals common genetic basis of auxotrophy among arbuscular mycorrhizal fungi.</title>
        <authorList>
            <person name="Kobayashi Y."/>
        </authorList>
    </citation>
    <scope>NUCLEOTIDE SEQUENCE [LARGE SCALE GENOMIC DNA]</scope>
    <source>
        <strain evidence="1 3">HR1</strain>
    </source>
</reference>
<gene>
    <name evidence="2" type="ORF">RCL2_001402600</name>
    <name evidence="1" type="ORF">RclHR1_04570012</name>
</gene>
<comment type="caution">
    <text evidence="1">The sequence shown here is derived from an EMBL/GenBank/DDBJ whole genome shotgun (WGS) entry which is preliminary data.</text>
</comment>
<proteinExistence type="predicted"/>
<evidence type="ECO:0000313" key="1">
    <source>
        <dbReference type="EMBL" id="GBC02325.1"/>
    </source>
</evidence>
<sequence length="190" mass="21924">MMNYQCQCECHYYHILHLLSQISSPQNTLAPYENNTNRRTRTLKINFIICIDGASTIIPKIGSSHWDYLKSRNLIKENVEIPINSSSTEINSIISNFFPDHRKRWSLYNSSNCTLRKVPCDEITYDLIKQNLTKTKKLYIAPSAIDTSYVPEDFEIADPFNLFNISNSFDVPEVSDVANAFEVPMPNFPF</sequence>
<keyword evidence="3" id="KW-1185">Reference proteome</keyword>
<dbReference type="Proteomes" id="UP000247702">
    <property type="component" value="Unassembled WGS sequence"/>
</dbReference>
<accession>A0A2Z6RVJ4</accession>
<dbReference type="EMBL" id="BLAL01000162">
    <property type="protein sequence ID" value="GES87002.1"/>
    <property type="molecule type" value="Genomic_DNA"/>
</dbReference>
<organism evidence="1 3">
    <name type="scientific">Rhizophagus clarus</name>
    <dbReference type="NCBI Taxonomy" id="94130"/>
    <lineage>
        <taxon>Eukaryota</taxon>
        <taxon>Fungi</taxon>
        <taxon>Fungi incertae sedis</taxon>
        <taxon>Mucoromycota</taxon>
        <taxon>Glomeromycotina</taxon>
        <taxon>Glomeromycetes</taxon>
        <taxon>Glomerales</taxon>
        <taxon>Glomeraceae</taxon>
        <taxon>Rhizophagus</taxon>
    </lineage>
</organism>
<dbReference type="EMBL" id="BEXD01003823">
    <property type="protein sequence ID" value="GBC02325.1"/>
    <property type="molecule type" value="Genomic_DNA"/>
</dbReference>
<dbReference type="AlphaFoldDB" id="A0A2Z6RVJ4"/>
<name>A0A2Z6RVJ4_9GLOM</name>
<protein>
    <submittedName>
        <fullName evidence="1">Uncharacterized protein</fullName>
    </submittedName>
</protein>
<evidence type="ECO:0000313" key="3">
    <source>
        <dbReference type="Proteomes" id="UP000247702"/>
    </source>
</evidence>
<dbReference type="OrthoDB" id="2394325at2759"/>
<evidence type="ECO:0000313" key="2">
    <source>
        <dbReference type="EMBL" id="GES87002.1"/>
    </source>
</evidence>
<reference evidence="2" key="2">
    <citation type="submission" date="2019-10" db="EMBL/GenBank/DDBJ databases">
        <title>Conservation and host-specific expression of non-tandemly repeated heterogenous ribosome RNA gene in arbuscular mycorrhizal fungi.</title>
        <authorList>
            <person name="Maeda T."/>
            <person name="Kobayashi Y."/>
            <person name="Nakagawa T."/>
            <person name="Ezawa T."/>
            <person name="Yamaguchi K."/>
            <person name="Bino T."/>
            <person name="Nishimoto Y."/>
            <person name="Shigenobu S."/>
            <person name="Kawaguchi M."/>
        </authorList>
    </citation>
    <scope>NUCLEOTIDE SEQUENCE</scope>
    <source>
        <strain evidence="2">HR1</strain>
    </source>
</reference>